<evidence type="ECO:0000256" key="2">
    <source>
        <dbReference type="ARBA" id="ARBA00022692"/>
    </source>
</evidence>
<dbReference type="PANTHER" id="PTHR31769">
    <property type="entry name" value="OS07G0462200 PROTEIN-RELATED"/>
    <property type="match status" value="1"/>
</dbReference>
<evidence type="ECO:0000256" key="3">
    <source>
        <dbReference type="ARBA" id="ARBA00022729"/>
    </source>
</evidence>
<gene>
    <name evidence="8" type="ORF">HS088_TW10G00635</name>
</gene>
<dbReference type="OrthoDB" id="1931917at2759"/>
<protein>
    <submittedName>
        <fullName evidence="8">Uncharacterized protein</fullName>
    </submittedName>
</protein>
<dbReference type="Pfam" id="PF06749">
    <property type="entry name" value="DUF1218"/>
    <property type="match status" value="1"/>
</dbReference>
<dbReference type="GO" id="GO:0012505">
    <property type="term" value="C:endomembrane system"/>
    <property type="evidence" value="ECO:0007669"/>
    <property type="project" value="UniProtKB-SubCell"/>
</dbReference>
<reference evidence="8 9" key="1">
    <citation type="journal article" date="2020" name="Nat. Commun.">
        <title>Genome of Tripterygium wilfordii and identification of cytochrome P450 involved in triptolide biosynthesis.</title>
        <authorList>
            <person name="Tu L."/>
            <person name="Su P."/>
            <person name="Zhang Z."/>
            <person name="Gao L."/>
            <person name="Wang J."/>
            <person name="Hu T."/>
            <person name="Zhou J."/>
            <person name="Zhang Y."/>
            <person name="Zhao Y."/>
            <person name="Liu Y."/>
            <person name="Song Y."/>
            <person name="Tong Y."/>
            <person name="Lu Y."/>
            <person name="Yang J."/>
            <person name="Xu C."/>
            <person name="Jia M."/>
            <person name="Peters R.J."/>
            <person name="Huang L."/>
            <person name="Gao W."/>
        </authorList>
    </citation>
    <scope>NUCLEOTIDE SEQUENCE [LARGE SCALE GENOMIC DNA]</scope>
    <source>
        <strain evidence="9">cv. XIE 37</strain>
        <tissue evidence="8">Leaf</tissue>
    </source>
</reference>
<feature type="transmembrane region" description="Helical" evidence="7">
    <location>
        <begin position="137"/>
        <end position="159"/>
    </location>
</feature>
<comment type="caution">
    <text evidence="8">The sequence shown here is derived from an EMBL/GenBank/DDBJ whole genome shotgun (WGS) entry which is preliminary data.</text>
</comment>
<keyword evidence="2 7" id="KW-0812">Transmembrane</keyword>
<keyword evidence="3" id="KW-0732">Signal</keyword>
<dbReference type="InParanoid" id="A0A7J7D5Q0"/>
<evidence type="ECO:0000256" key="7">
    <source>
        <dbReference type="SAM" id="Phobius"/>
    </source>
</evidence>
<evidence type="ECO:0000313" key="8">
    <source>
        <dbReference type="EMBL" id="KAF5741631.1"/>
    </source>
</evidence>
<evidence type="ECO:0000313" key="9">
    <source>
        <dbReference type="Proteomes" id="UP000593562"/>
    </source>
</evidence>
<keyword evidence="5 7" id="KW-0472">Membrane</keyword>
<evidence type="ECO:0000256" key="5">
    <source>
        <dbReference type="ARBA" id="ARBA00023136"/>
    </source>
</evidence>
<accession>A0A7J7D5Q0</accession>
<dbReference type="InterPro" id="IPR009606">
    <property type="entry name" value="DEAL/Modifying_wall_lignin1/2"/>
</dbReference>
<dbReference type="Proteomes" id="UP000593562">
    <property type="component" value="Unassembled WGS sequence"/>
</dbReference>
<organism evidence="8 9">
    <name type="scientific">Tripterygium wilfordii</name>
    <name type="common">Thunder God vine</name>
    <dbReference type="NCBI Taxonomy" id="458696"/>
    <lineage>
        <taxon>Eukaryota</taxon>
        <taxon>Viridiplantae</taxon>
        <taxon>Streptophyta</taxon>
        <taxon>Embryophyta</taxon>
        <taxon>Tracheophyta</taxon>
        <taxon>Spermatophyta</taxon>
        <taxon>Magnoliopsida</taxon>
        <taxon>eudicotyledons</taxon>
        <taxon>Gunneridae</taxon>
        <taxon>Pentapetalae</taxon>
        <taxon>rosids</taxon>
        <taxon>fabids</taxon>
        <taxon>Celastrales</taxon>
        <taxon>Celastraceae</taxon>
        <taxon>Tripterygium</taxon>
    </lineage>
</organism>
<proteinExistence type="inferred from homology"/>
<keyword evidence="4 7" id="KW-1133">Transmembrane helix</keyword>
<dbReference type="InterPro" id="IPR052222">
    <property type="entry name" value="DESIGUAL"/>
</dbReference>
<evidence type="ECO:0000256" key="4">
    <source>
        <dbReference type="ARBA" id="ARBA00022989"/>
    </source>
</evidence>
<comment type="similarity">
    <text evidence="6">Belongs to the DESIGUAL family.</text>
</comment>
<dbReference type="AlphaFoldDB" id="A0A7J7D5Q0"/>
<sequence>MAVGIKTMAIVVAALGIKSFVHGILAENKKPASGEPNVFHGFVICEYSSDPAVYFGFISFAFLVASTTTGLYSVFYPYKGKSVPLNALVQNATWVVFFLVALCVSCFAGAMLLWATITELLHLTHKVHHNMNTDCPTAKTGLFGGAAFMALNASLFWLISLMLTDNTRDDYFDDDLPEISKGIDGKVYTVDSNEKQQIKVQECP</sequence>
<evidence type="ECO:0000256" key="1">
    <source>
        <dbReference type="ARBA" id="ARBA00004127"/>
    </source>
</evidence>
<dbReference type="EMBL" id="JAAARO010000010">
    <property type="protein sequence ID" value="KAF5741631.1"/>
    <property type="molecule type" value="Genomic_DNA"/>
</dbReference>
<feature type="transmembrane region" description="Helical" evidence="7">
    <location>
        <begin position="95"/>
        <end position="117"/>
    </location>
</feature>
<keyword evidence="9" id="KW-1185">Reference proteome</keyword>
<feature type="transmembrane region" description="Helical" evidence="7">
    <location>
        <begin position="52"/>
        <end position="75"/>
    </location>
</feature>
<name>A0A7J7D5Q0_TRIWF</name>
<comment type="subcellular location">
    <subcellularLocation>
        <location evidence="1">Endomembrane system</location>
        <topology evidence="1">Multi-pass membrane protein</topology>
    </subcellularLocation>
</comment>
<evidence type="ECO:0000256" key="6">
    <source>
        <dbReference type="ARBA" id="ARBA00029467"/>
    </source>
</evidence>